<organism evidence="2 5">
    <name type="scientific">Archaeoglobus fulgidus</name>
    <dbReference type="NCBI Taxonomy" id="2234"/>
    <lineage>
        <taxon>Archaea</taxon>
        <taxon>Methanobacteriati</taxon>
        <taxon>Methanobacteriota</taxon>
        <taxon>Archaeoglobi</taxon>
        <taxon>Archaeoglobales</taxon>
        <taxon>Archaeoglobaceae</taxon>
        <taxon>Archaeoglobus</taxon>
    </lineage>
</organism>
<dbReference type="Gene3D" id="3.30.460.10">
    <property type="entry name" value="Beta Polymerase, domain 2"/>
    <property type="match status" value="1"/>
</dbReference>
<reference evidence="2" key="1">
    <citation type="journal article" date="2015" name="MBio">
        <title>Genome-resolved metagenomic analysis reveals roles for candidate phyla and other microbial community members in biogeochemical transformations in oil reservoirs.</title>
        <authorList>
            <person name="Hu P."/>
            <person name="Tom L."/>
            <person name="Singh A."/>
            <person name="Thomas B.C."/>
            <person name="Baker B.J."/>
            <person name="Piceno Y.M."/>
            <person name="Andersen G.L."/>
            <person name="Banfield J.F."/>
        </authorList>
    </citation>
    <scope>NUCLEOTIDE SEQUENCE [LARGE SCALE GENOMIC DNA]</scope>
    <source>
        <strain evidence="3">49_2300</strain>
        <strain evidence="2">49_95</strain>
    </source>
</reference>
<dbReference type="Proteomes" id="UP000054307">
    <property type="component" value="Unassembled WGS sequence"/>
</dbReference>
<reference evidence="4 5" key="2">
    <citation type="journal article" date="2015" name="MBio">
        <title>Genome-Resolved Metagenomic Analysis Reveals Roles for Candidate Phyla and Other Microbial Community Members in Biogeochemical Transformations in Oil Reservoirs.</title>
        <authorList>
            <person name="Hu P."/>
            <person name="Tom L."/>
            <person name="Singh A."/>
            <person name="Thomas B.C."/>
            <person name="Baker B.J."/>
            <person name="Piceno Y.M."/>
            <person name="Andersen G.L."/>
            <person name="Banfield J.F."/>
        </authorList>
    </citation>
    <scope>NUCLEOTIDE SEQUENCE [LARGE SCALE GENOMIC DNA]</scope>
</reference>
<dbReference type="CDD" id="cd05403">
    <property type="entry name" value="NT_KNTase_like"/>
    <property type="match status" value="1"/>
</dbReference>
<sequence>MSSKKLSLEQIRKDLREFSRYEAVIYGSYVTGEYREGSDIDVAVITRVKDRKRNFEIQKELWKAKPIYDVRVFELLPLKVKASVMENYIVLFGDELEVSEYFYHWRKMWEDVRHRISYHSSYREKMEAIERRKRLLEILKDGGSVFP</sequence>
<dbReference type="Proteomes" id="UP000054015">
    <property type="component" value="Unassembled WGS sequence"/>
</dbReference>
<dbReference type="InterPro" id="IPR043519">
    <property type="entry name" value="NT_sf"/>
</dbReference>
<dbReference type="EMBL" id="LGEQ01000001">
    <property type="protein sequence ID" value="KUJ94800.1"/>
    <property type="molecule type" value="Genomic_DNA"/>
</dbReference>
<dbReference type="GO" id="GO:0016779">
    <property type="term" value="F:nucleotidyltransferase activity"/>
    <property type="evidence" value="ECO:0007669"/>
    <property type="project" value="InterPro"/>
</dbReference>
<gene>
    <name evidence="2" type="ORF">XD40_0121</name>
    <name evidence="3" type="ORF">XD48_1646</name>
</gene>
<dbReference type="InterPro" id="IPR002934">
    <property type="entry name" value="Polymerase_NTP_transf_dom"/>
</dbReference>
<dbReference type="SUPFAM" id="SSF81301">
    <property type="entry name" value="Nucleotidyltransferase"/>
    <property type="match status" value="1"/>
</dbReference>
<dbReference type="AlphaFoldDB" id="A0A124F8I3"/>
<dbReference type="EMBL" id="LGEX01000052">
    <property type="protein sequence ID" value="KUK06112.1"/>
    <property type="molecule type" value="Genomic_DNA"/>
</dbReference>
<protein>
    <recommendedName>
        <fullName evidence="1">Polymerase nucleotidyl transferase domain-containing protein</fullName>
    </recommendedName>
</protein>
<evidence type="ECO:0000313" key="4">
    <source>
        <dbReference type="Proteomes" id="UP000054015"/>
    </source>
</evidence>
<dbReference type="Pfam" id="PF01909">
    <property type="entry name" value="NTP_transf_2"/>
    <property type="match status" value="1"/>
</dbReference>
<name>A0A124F8I3_ARCFL</name>
<dbReference type="PATRIC" id="fig|2234.6.peg.1576"/>
<accession>A0A124F8I3</accession>
<evidence type="ECO:0000313" key="2">
    <source>
        <dbReference type="EMBL" id="KUJ94800.1"/>
    </source>
</evidence>
<comment type="caution">
    <text evidence="2">The sequence shown here is derived from an EMBL/GenBank/DDBJ whole genome shotgun (WGS) entry which is preliminary data.</text>
</comment>
<evidence type="ECO:0000259" key="1">
    <source>
        <dbReference type="Pfam" id="PF01909"/>
    </source>
</evidence>
<evidence type="ECO:0000313" key="5">
    <source>
        <dbReference type="Proteomes" id="UP000054307"/>
    </source>
</evidence>
<evidence type="ECO:0000313" key="3">
    <source>
        <dbReference type="EMBL" id="KUK06112.1"/>
    </source>
</evidence>
<feature type="domain" description="Polymerase nucleotidyl transferase" evidence="1">
    <location>
        <begin position="8"/>
        <end position="90"/>
    </location>
</feature>
<proteinExistence type="predicted"/>